<dbReference type="Pfam" id="PF02518">
    <property type="entry name" value="HATPase_c"/>
    <property type="match status" value="1"/>
</dbReference>
<dbReference type="InterPro" id="IPR003594">
    <property type="entry name" value="HATPase_dom"/>
</dbReference>
<dbReference type="GO" id="GO:0000155">
    <property type="term" value="F:phosphorelay sensor kinase activity"/>
    <property type="evidence" value="ECO:0007669"/>
    <property type="project" value="InterPro"/>
</dbReference>
<evidence type="ECO:0000256" key="1">
    <source>
        <dbReference type="ARBA" id="ARBA00000085"/>
    </source>
</evidence>
<feature type="chain" id="PRO_5013934892" description="histidine kinase" evidence="7">
    <location>
        <begin position="35"/>
        <end position="825"/>
    </location>
</feature>
<dbReference type="PRINTS" id="PR00344">
    <property type="entry name" value="BCTRLSENSOR"/>
</dbReference>
<accession>A0A2G1QU15</accession>
<evidence type="ECO:0000256" key="2">
    <source>
        <dbReference type="ARBA" id="ARBA00012438"/>
    </source>
</evidence>
<evidence type="ECO:0000256" key="3">
    <source>
        <dbReference type="ARBA" id="ARBA00022553"/>
    </source>
</evidence>
<dbReference type="CDD" id="cd00075">
    <property type="entry name" value="HATPase"/>
    <property type="match status" value="1"/>
</dbReference>
<dbReference type="RefSeq" id="WP_099303538.1">
    <property type="nucleotide sequence ID" value="NZ_PDVP01000001.1"/>
</dbReference>
<comment type="caution">
    <text evidence="9">The sequence shown here is derived from an EMBL/GenBank/DDBJ whole genome shotgun (WGS) entry which is preliminary data.</text>
</comment>
<protein>
    <recommendedName>
        <fullName evidence="2">histidine kinase</fullName>
        <ecNumber evidence="2">2.7.13.3</ecNumber>
    </recommendedName>
</protein>
<dbReference type="InterPro" id="IPR036097">
    <property type="entry name" value="HisK_dim/P_sf"/>
</dbReference>
<evidence type="ECO:0000256" key="6">
    <source>
        <dbReference type="ARBA" id="ARBA00023012"/>
    </source>
</evidence>
<dbReference type="AlphaFoldDB" id="A0A2G1QU15"/>
<keyword evidence="3" id="KW-0597">Phosphoprotein</keyword>
<dbReference type="InterPro" id="IPR005467">
    <property type="entry name" value="His_kinase_dom"/>
</dbReference>
<dbReference type="SUPFAM" id="SSF55874">
    <property type="entry name" value="ATPase domain of HSP90 chaperone/DNA topoisomerase II/histidine kinase"/>
    <property type="match status" value="1"/>
</dbReference>
<dbReference type="Pfam" id="PF00512">
    <property type="entry name" value="HisKA"/>
    <property type="match status" value="1"/>
</dbReference>
<dbReference type="PROSITE" id="PS50109">
    <property type="entry name" value="HIS_KIN"/>
    <property type="match status" value="1"/>
</dbReference>
<evidence type="ECO:0000259" key="8">
    <source>
        <dbReference type="PROSITE" id="PS50109"/>
    </source>
</evidence>
<dbReference type="InterPro" id="IPR050736">
    <property type="entry name" value="Sensor_HK_Regulatory"/>
</dbReference>
<dbReference type="Gene3D" id="3.30.450.20">
    <property type="entry name" value="PAS domain"/>
    <property type="match status" value="1"/>
</dbReference>
<feature type="domain" description="Histidine kinase" evidence="8">
    <location>
        <begin position="601"/>
        <end position="817"/>
    </location>
</feature>
<dbReference type="SMART" id="SM00091">
    <property type="entry name" value="PAS"/>
    <property type="match status" value="3"/>
</dbReference>
<organism evidence="9 10">
    <name type="scientific">Zhengella mangrovi</name>
    <dbReference type="NCBI Taxonomy" id="1982044"/>
    <lineage>
        <taxon>Bacteria</taxon>
        <taxon>Pseudomonadati</taxon>
        <taxon>Pseudomonadota</taxon>
        <taxon>Alphaproteobacteria</taxon>
        <taxon>Hyphomicrobiales</taxon>
        <taxon>Notoacmeibacteraceae</taxon>
        <taxon>Zhengella</taxon>
    </lineage>
</organism>
<evidence type="ECO:0000256" key="4">
    <source>
        <dbReference type="ARBA" id="ARBA00022679"/>
    </source>
</evidence>
<dbReference type="InterPro" id="IPR035965">
    <property type="entry name" value="PAS-like_dom_sf"/>
</dbReference>
<dbReference type="PANTHER" id="PTHR43711:SF1">
    <property type="entry name" value="HISTIDINE KINASE 1"/>
    <property type="match status" value="1"/>
</dbReference>
<dbReference type="CDD" id="cd00082">
    <property type="entry name" value="HisKA"/>
    <property type="match status" value="1"/>
</dbReference>
<dbReference type="InterPro" id="IPR000014">
    <property type="entry name" value="PAS"/>
</dbReference>
<dbReference type="Pfam" id="PF12860">
    <property type="entry name" value="PAS_7"/>
    <property type="match status" value="2"/>
</dbReference>
<dbReference type="Gene3D" id="1.10.287.130">
    <property type="match status" value="1"/>
</dbReference>
<sequence length="825" mass="90941">MTDQGTRGAGRWKRRLASVTTLVPAWLAAGPALAQDTSAGLASFGVSDVIQYSIFTGMLGAAMVSAFWVIRERARVSDENRTLRLKISDLNAALQRNESLLNLKDQRLIVWSDPQASAELVGSLPAECGAPDDRPSFLAFGRWLSSTSAQELERAIIALRDRDVPFSMVCQTRSGSLLEADGRIAPHHTVVRFTSLSEGRAEHARLKLDFQTMMAEFETLRHLAAIVHTPMWLRDNEGRLSWVNDAYARAVDADSSEQAVAEQRELLPTVAREQILRHQMQDQTFASRLSTVIGKERHQFLVTDWRGTAGSAGIAVDVTGQELLREEYDHAQRSHADTLDQLNTAVAIFDADQHLRFYNLAFQKLWDLDTAFLSSAPSHTLLLDRLRSDGVLAEQPEWRRWKEQLLGAYRAVDSQEHWWHLPDGRTLRVVANPQPKGGVTWVFENLTEKIDLESRYKTAIRVQGETLDNLAEGVAVFGPDGRVRLCNPAFAELWSLPDELAQENVHISAIRGACDVIARTSPWPDFVSLATGFDETRDERKGRTELTDGTILSWAAMPLPNGQLMTTFVDMTDTFNVERALKDKNEALQRADQIKDEFIQHVSYELRSPLTNIIGFTELLSMGTPGPLTGKQREYVDHIATSSSALLTIVNDILDLATVDAGIMELDIADMNVAETVQAAADLSADRFAEQGIALTIRLDSAPATLPADANRVRQVLFNLLANAANFAPAGSTVSLEVAERGNQVAFIVHDDGPGMSAEILDQVFRRFSSTGGGRRRGAGLGLSIVKSFVELHGGSVDIASAPEKGTTVTCLFPLRRDDLQDAAE</sequence>
<dbReference type="SMART" id="SM00388">
    <property type="entry name" value="HisKA"/>
    <property type="match status" value="1"/>
</dbReference>
<gene>
    <name evidence="9" type="ORF">CSC94_02945</name>
</gene>
<dbReference type="EMBL" id="PDVP01000001">
    <property type="protein sequence ID" value="PHP68959.1"/>
    <property type="molecule type" value="Genomic_DNA"/>
</dbReference>
<keyword evidence="4" id="KW-0808">Transferase</keyword>
<proteinExistence type="predicted"/>
<dbReference type="PANTHER" id="PTHR43711">
    <property type="entry name" value="TWO-COMPONENT HISTIDINE KINASE"/>
    <property type="match status" value="1"/>
</dbReference>
<evidence type="ECO:0000313" key="10">
    <source>
        <dbReference type="Proteomes" id="UP000221168"/>
    </source>
</evidence>
<dbReference type="Proteomes" id="UP000221168">
    <property type="component" value="Unassembled WGS sequence"/>
</dbReference>
<dbReference type="EC" id="2.7.13.3" evidence="2"/>
<keyword evidence="5" id="KW-0418">Kinase</keyword>
<evidence type="ECO:0000256" key="5">
    <source>
        <dbReference type="ARBA" id="ARBA00022777"/>
    </source>
</evidence>
<feature type="signal peptide" evidence="7">
    <location>
        <begin position="1"/>
        <end position="34"/>
    </location>
</feature>
<dbReference type="InterPro" id="IPR003661">
    <property type="entry name" value="HisK_dim/P_dom"/>
</dbReference>
<dbReference type="OrthoDB" id="9797304at2"/>
<reference evidence="9 10" key="1">
    <citation type="submission" date="2017-10" db="EMBL/GenBank/DDBJ databases">
        <title>Sedimentibacterium mangrovi gen. nov., sp. nov., a novel member of family Phyllobacteriacea isolated from mangrove sediment.</title>
        <authorList>
            <person name="Liao H."/>
            <person name="Tian Y."/>
        </authorList>
    </citation>
    <scope>NUCLEOTIDE SEQUENCE [LARGE SCALE GENOMIC DNA]</scope>
    <source>
        <strain evidence="9 10">X9-2-2</strain>
    </source>
</reference>
<dbReference type="SUPFAM" id="SSF55785">
    <property type="entry name" value="PYP-like sensor domain (PAS domain)"/>
    <property type="match status" value="2"/>
</dbReference>
<dbReference type="SUPFAM" id="SSF47384">
    <property type="entry name" value="Homodimeric domain of signal transducing histidine kinase"/>
    <property type="match status" value="1"/>
</dbReference>
<dbReference type="Gene3D" id="3.30.565.10">
    <property type="entry name" value="Histidine kinase-like ATPase, C-terminal domain"/>
    <property type="match status" value="1"/>
</dbReference>
<dbReference type="InterPro" id="IPR036890">
    <property type="entry name" value="HATPase_C_sf"/>
</dbReference>
<dbReference type="InterPro" id="IPR004358">
    <property type="entry name" value="Sig_transdc_His_kin-like_C"/>
</dbReference>
<dbReference type="SMART" id="SM00387">
    <property type="entry name" value="HATPase_c"/>
    <property type="match status" value="1"/>
</dbReference>
<keyword evidence="10" id="KW-1185">Reference proteome</keyword>
<name>A0A2G1QU15_9HYPH</name>
<evidence type="ECO:0000256" key="7">
    <source>
        <dbReference type="SAM" id="SignalP"/>
    </source>
</evidence>
<comment type="catalytic activity">
    <reaction evidence="1">
        <text>ATP + protein L-histidine = ADP + protein N-phospho-L-histidine.</text>
        <dbReference type="EC" id="2.7.13.3"/>
    </reaction>
</comment>
<evidence type="ECO:0000313" key="9">
    <source>
        <dbReference type="EMBL" id="PHP68959.1"/>
    </source>
</evidence>
<keyword evidence="7" id="KW-0732">Signal</keyword>
<keyword evidence="6" id="KW-0902">Two-component regulatory system</keyword>